<keyword evidence="2" id="KW-0472">Membrane</keyword>
<feature type="transmembrane region" description="Helical" evidence="2">
    <location>
        <begin position="137"/>
        <end position="161"/>
    </location>
</feature>
<organism evidence="3 4">
    <name type="scientific">Psilocybe cyanescens</name>
    <dbReference type="NCBI Taxonomy" id="93625"/>
    <lineage>
        <taxon>Eukaryota</taxon>
        <taxon>Fungi</taxon>
        <taxon>Dikarya</taxon>
        <taxon>Basidiomycota</taxon>
        <taxon>Agaricomycotina</taxon>
        <taxon>Agaricomycetes</taxon>
        <taxon>Agaricomycetidae</taxon>
        <taxon>Agaricales</taxon>
        <taxon>Agaricineae</taxon>
        <taxon>Strophariaceae</taxon>
        <taxon>Psilocybe</taxon>
    </lineage>
</organism>
<keyword evidence="4" id="KW-1185">Reference proteome</keyword>
<evidence type="ECO:0000256" key="1">
    <source>
        <dbReference type="SAM" id="MobiDB-lite"/>
    </source>
</evidence>
<keyword evidence="2" id="KW-0812">Transmembrane</keyword>
<accession>A0A409XF65</accession>
<protein>
    <submittedName>
        <fullName evidence="3">Uncharacterized protein</fullName>
    </submittedName>
</protein>
<feature type="compositionally biased region" description="Polar residues" evidence="1">
    <location>
        <begin position="510"/>
        <end position="519"/>
    </location>
</feature>
<feature type="transmembrane region" description="Helical" evidence="2">
    <location>
        <begin position="426"/>
        <end position="445"/>
    </location>
</feature>
<name>A0A409XF65_PSICY</name>
<evidence type="ECO:0000313" key="4">
    <source>
        <dbReference type="Proteomes" id="UP000283269"/>
    </source>
</evidence>
<dbReference type="AlphaFoldDB" id="A0A409XF65"/>
<feature type="transmembrane region" description="Helical" evidence="2">
    <location>
        <begin position="186"/>
        <end position="206"/>
    </location>
</feature>
<evidence type="ECO:0000256" key="2">
    <source>
        <dbReference type="SAM" id="Phobius"/>
    </source>
</evidence>
<evidence type="ECO:0000313" key="3">
    <source>
        <dbReference type="EMBL" id="PPQ89403.1"/>
    </source>
</evidence>
<dbReference type="OrthoDB" id="3267487at2759"/>
<dbReference type="Proteomes" id="UP000283269">
    <property type="component" value="Unassembled WGS sequence"/>
</dbReference>
<gene>
    <name evidence="3" type="ORF">CVT25_002221</name>
</gene>
<comment type="caution">
    <text evidence="3">The sequence shown here is derived from an EMBL/GenBank/DDBJ whole genome shotgun (WGS) entry which is preliminary data.</text>
</comment>
<feature type="region of interest" description="Disordered" evidence="1">
    <location>
        <begin position="507"/>
        <end position="537"/>
    </location>
</feature>
<feature type="transmembrane region" description="Helical" evidence="2">
    <location>
        <begin position="397"/>
        <end position="420"/>
    </location>
</feature>
<reference evidence="3 4" key="1">
    <citation type="journal article" date="2018" name="Evol. Lett.">
        <title>Horizontal gene cluster transfer increased hallucinogenic mushroom diversity.</title>
        <authorList>
            <person name="Reynolds H.T."/>
            <person name="Vijayakumar V."/>
            <person name="Gluck-Thaler E."/>
            <person name="Korotkin H.B."/>
            <person name="Matheny P.B."/>
            <person name="Slot J.C."/>
        </authorList>
    </citation>
    <scope>NUCLEOTIDE SEQUENCE [LARGE SCALE GENOMIC DNA]</scope>
    <source>
        <strain evidence="3 4">2631</strain>
    </source>
</reference>
<dbReference type="InParanoid" id="A0A409XF65"/>
<feature type="compositionally biased region" description="Polar residues" evidence="1">
    <location>
        <begin position="528"/>
        <end position="537"/>
    </location>
</feature>
<keyword evidence="2" id="KW-1133">Transmembrane helix</keyword>
<dbReference type="EMBL" id="NHYD01001887">
    <property type="protein sequence ID" value="PPQ89403.1"/>
    <property type="molecule type" value="Genomic_DNA"/>
</dbReference>
<sequence>MVQPSATAVSPEELSSSIPSRSLATLVGSPTKGHLKNLQPRITPASSDCPPNTLIVQLSTTLVITDYSRFFAPTAIQTFLPTYTALADGSLLTPPFNQDIIDSNLSLIVTGALAIVFTRNIIVSGDYIRRGKVKKRFLFYVLFISQILAPIAFIPVILSYFSQTLHCTSDYFACTSVKVYKCLNNAWFVLVILGMFQAASTTLVIFDVISTKGIRRLTGSCIRSDDLRFTRYFVIMQFLESLFICCCFVYVCWKSRGSPAARGRISIELSMDEFPIEIPDDLPEKVQPTRRGWWDYVSEVDTRQVSDVQTTASAKKPRRRFKNVLSTIADFRERKKEAVKKKKSRFYKKNSEKKPSNTLQDGIINLSRNSFAPSSMSRFSRLMPRMELFQEVMKDELLYTTFFTSTCVIVAVLAIIGVNFKNGLSVTGWIALNWGIISLLAIHSFGRVVHRHEREVLLQQPASCAAITQAAYNISARERRAQGRTLSSLPPLTRSLRIASTNDPFADTQALEQPTNPFSSALDDQVHGDQTSQDPHFSSTISILRSNPRNEHATASQFASRPLSHLPQDLDVSTSTVGTPVVLVSDADMSRQQGLYQDWIISASRQSSYSTSECSFRVHETTP</sequence>
<proteinExistence type="predicted"/>